<feature type="region of interest" description="Disordered" evidence="7">
    <location>
        <begin position="117"/>
        <end position="140"/>
    </location>
</feature>
<organism evidence="9 10">
    <name type="scientific">Odontophorus gujanensis</name>
    <name type="common">marbled wood quail</name>
    <dbReference type="NCBI Taxonomy" id="886794"/>
    <lineage>
        <taxon>Eukaryota</taxon>
        <taxon>Metazoa</taxon>
        <taxon>Chordata</taxon>
        <taxon>Craniata</taxon>
        <taxon>Vertebrata</taxon>
        <taxon>Euteleostomi</taxon>
        <taxon>Archelosauria</taxon>
        <taxon>Archosauria</taxon>
        <taxon>Dinosauria</taxon>
        <taxon>Saurischia</taxon>
        <taxon>Theropoda</taxon>
        <taxon>Coelurosauria</taxon>
        <taxon>Aves</taxon>
        <taxon>Neognathae</taxon>
        <taxon>Galloanserae</taxon>
        <taxon>Galliformes</taxon>
        <taxon>Odontophoridae</taxon>
        <taxon>Odontophorus</taxon>
    </lineage>
</organism>
<dbReference type="PANTHER" id="PTHR12198:SF5">
    <property type="entry name" value="PROSPERO HOMEOBOX PROTEIN 2"/>
    <property type="match status" value="1"/>
</dbReference>
<dbReference type="AlphaFoldDB" id="A0A7K9Y986"/>
<dbReference type="OrthoDB" id="10038576at2759"/>
<feature type="non-terminal residue" evidence="9">
    <location>
        <position position="549"/>
    </location>
</feature>
<dbReference type="GO" id="GO:0005737">
    <property type="term" value="C:cytoplasm"/>
    <property type="evidence" value="ECO:0007669"/>
    <property type="project" value="UniProtKB-ARBA"/>
</dbReference>
<feature type="non-terminal residue" evidence="9">
    <location>
        <position position="1"/>
    </location>
</feature>
<dbReference type="GO" id="GO:0070309">
    <property type="term" value="P:lens fiber cell morphogenesis"/>
    <property type="evidence" value="ECO:0007669"/>
    <property type="project" value="UniProtKB-ARBA"/>
</dbReference>
<dbReference type="GO" id="GO:0000981">
    <property type="term" value="F:DNA-binding transcription factor activity, RNA polymerase II-specific"/>
    <property type="evidence" value="ECO:0007669"/>
    <property type="project" value="TreeGrafter"/>
</dbReference>
<dbReference type="GO" id="GO:0035295">
    <property type="term" value="P:tube development"/>
    <property type="evidence" value="ECO:0007669"/>
    <property type="project" value="UniProtKB-ARBA"/>
</dbReference>
<evidence type="ECO:0000256" key="1">
    <source>
        <dbReference type="ARBA" id="ARBA00004123"/>
    </source>
</evidence>
<feature type="domain" description="Prospero" evidence="8">
    <location>
        <begin position="389"/>
        <end position="547"/>
    </location>
</feature>
<dbReference type="GO" id="GO:0031016">
    <property type="term" value="P:pancreas development"/>
    <property type="evidence" value="ECO:0007669"/>
    <property type="project" value="UniProtKB-ARBA"/>
</dbReference>
<evidence type="ECO:0000256" key="4">
    <source>
        <dbReference type="ARBA" id="ARBA00023155"/>
    </source>
</evidence>
<sequence>ADGEQLSDEHLRAKRARVESIIQGMSLPPAHQASYMGMEGDLGQGSERGGEAPHQGKRKPRVPQQQGAGVVGQGAPGRGSPHTAECQQLREQLCFLEQQLRWLQEMFSQVYDPGDAAQTQKGAEKAQLLPGKAGDRVGRDGVVTSHHPHKASLWESILEVDGPSVGEDDEGRCSTGVLPSVARVLSQALKHELAGVTSRVVDSVLKTVWPRTASHLLQQHPELGPVARGEYFPAGKGRKPLAKAPSLSTLGSPQPEAPSLLLGKSSQAKSFSSGEVRNPHQAPTGGHRPGSAAPAVRDSQLLGQLLVYTPHSHWGSPNASESWPPEPPDACWAVSKLRPLAVSPPGPGTVEPLPTYPLGQMEWPGSSGMLNGKASSPSHYQNTKSTHIQEALTPGHLKKAKLMFFFTRYPSSALLRSYFLDVQFSRCINSQLIKWFSNFREFYYIQVEKFARQALLEGVAEAAALRVSRDSELFRALNMHYNKGNDFQVPSRFLEVASLTLREFFSAVRAGRDADPSWKKPIYKIISKLDSHIPEVFKAPGCSQELPHN</sequence>
<dbReference type="InterPro" id="IPR037131">
    <property type="entry name" value="Homeo_prospero_dom_sf"/>
</dbReference>
<dbReference type="Pfam" id="PF05044">
    <property type="entry name" value="HPD"/>
    <property type="match status" value="1"/>
</dbReference>
<reference evidence="9 10" key="1">
    <citation type="submission" date="2019-09" db="EMBL/GenBank/DDBJ databases">
        <title>Bird 10,000 Genomes (B10K) Project - Family phase.</title>
        <authorList>
            <person name="Zhang G."/>
        </authorList>
    </citation>
    <scope>NUCLEOTIDE SEQUENCE [LARGE SCALE GENOMIC DNA]</scope>
    <source>
        <strain evidence="9">B10K-DU-001-53</strain>
        <tissue evidence="9">Muscle</tissue>
    </source>
</reference>
<evidence type="ECO:0000256" key="7">
    <source>
        <dbReference type="SAM" id="MobiDB-lite"/>
    </source>
</evidence>
<dbReference type="PANTHER" id="PTHR12198">
    <property type="entry name" value="HOMEOBOX PROTEIN PROSPERO/PROX-1/CEH-26"/>
    <property type="match status" value="1"/>
</dbReference>
<name>A0A7K9Y986_9GALL</name>
<evidence type="ECO:0000256" key="2">
    <source>
        <dbReference type="ARBA" id="ARBA00023015"/>
    </source>
</evidence>
<dbReference type="GO" id="GO:0001945">
    <property type="term" value="P:lymph vessel development"/>
    <property type="evidence" value="ECO:0007669"/>
    <property type="project" value="UniProtKB-ARBA"/>
</dbReference>
<dbReference type="Gene3D" id="1.10.10.500">
    <property type="entry name" value="Homeo-prospero domain"/>
    <property type="match status" value="1"/>
</dbReference>
<feature type="region of interest" description="Disordered" evidence="7">
    <location>
        <begin position="22"/>
        <end position="84"/>
    </location>
</feature>
<feature type="region of interest" description="Disordered" evidence="7">
    <location>
        <begin position="226"/>
        <end position="294"/>
    </location>
</feature>
<evidence type="ECO:0000256" key="5">
    <source>
        <dbReference type="ARBA" id="ARBA00023163"/>
    </source>
</evidence>
<keyword evidence="3" id="KW-0238">DNA-binding</keyword>
<dbReference type="InterPro" id="IPR039350">
    <property type="entry name" value="Prospero_homeodomain"/>
</dbReference>
<gene>
    <name evidence="9" type="primary">Prox2</name>
    <name evidence="9" type="ORF">ODOGUJ_R00623</name>
</gene>
<comment type="caution">
    <text evidence="9">The sequence shown here is derived from an EMBL/GenBank/DDBJ whole genome shotgun (WGS) entry which is preliminary data.</text>
</comment>
<dbReference type="GO" id="GO:0048646">
    <property type="term" value="P:anatomical structure formation involved in morphogenesis"/>
    <property type="evidence" value="ECO:0007669"/>
    <property type="project" value="UniProtKB-ARBA"/>
</dbReference>
<dbReference type="GO" id="GO:0000978">
    <property type="term" value="F:RNA polymerase II cis-regulatory region sequence-specific DNA binding"/>
    <property type="evidence" value="ECO:0007669"/>
    <property type="project" value="TreeGrafter"/>
</dbReference>
<accession>A0A7K9Y986</accession>
<keyword evidence="10" id="KW-1185">Reference proteome</keyword>
<dbReference type="InterPro" id="IPR009057">
    <property type="entry name" value="Homeodomain-like_sf"/>
</dbReference>
<evidence type="ECO:0000313" key="9">
    <source>
        <dbReference type="EMBL" id="NXJ06606.1"/>
    </source>
</evidence>
<evidence type="ECO:0000313" key="10">
    <source>
        <dbReference type="Proteomes" id="UP000522663"/>
    </source>
</evidence>
<proteinExistence type="predicted"/>
<dbReference type="GO" id="GO:0060042">
    <property type="term" value="P:retina morphogenesis in camera-type eye"/>
    <property type="evidence" value="ECO:0007669"/>
    <property type="project" value="UniProtKB-ARBA"/>
</dbReference>
<dbReference type="EMBL" id="VXAB01003469">
    <property type="protein sequence ID" value="NXJ06606.1"/>
    <property type="molecule type" value="Genomic_DNA"/>
</dbReference>
<evidence type="ECO:0000256" key="6">
    <source>
        <dbReference type="ARBA" id="ARBA00023242"/>
    </source>
</evidence>
<keyword evidence="2" id="KW-0805">Transcription regulation</keyword>
<protein>
    <submittedName>
        <fullName evidence="9">PROX2 protein</fullName>
    </submittedName>
</protein>
<evidence type="ECO:0000259" key="8">
    <source>
        <dbReference type="PROSITE" id="PS51818"/>
    </source>
</evidence>
<dbReference type="GO" id="GO:0005634">
    <property type="term" value="C:nucleus"/>
    <property type="evidence" value="ECO:0007669"/>
    <property type="project" value="UniProtKB-SubCell"/>
</dbReference>
<dbReference type="InterPro" id="IPR023082">
    <property type="entry name" value="Homeo_prospero_dom"/>
</dbReference>
<feature type="compositionally biased region" description="Polar residues" evidence="7">
    <location>
        <begin position="264"/>
        <end position="275"/>
    </location>
</feature>
<dbReference type="SUPFAM" id="SSF46689">
    <property type="entry name" value="Homeodomain-like"/>
    <property type="match status" value="1"/>
</dbReference>
<comment type="subcellular location">
    <subcellularLocation>
        <location evidence="1">Nucleus</location>
    </subcellularLocation>
</comment>
<evidence type="ECO:0000256" key="3">
    <source>
        <dbReference type="ARBA" id="ARBA00023125"/>
    </source>
</evidence>
<keyword evidence="5" id="KW-0804">Transcription</keyword>
<dbReference type="GO" id="GO:0048598">
    <property type="term" value="P:embryonic morphogenesis"/>
    <property type="evidence" value="ECO:0007669"/>
    <property type="project" value="UniProtKB-ARBA"/>
</dbReference>
<keyword evidence="4" id="KW-0371">Homeobox</keyword>
<dbReference type="GO" id="GO:0070365">
    <property type="term" value="P:hepatocyte differentiation"/>
    <property type="evidence" value="ECO:0007669"/>
    <property type="project" value="UniProtKB-ARBA"/>
</dbReference>
<dbReference type="FunFam" id="1.10.10.500:FF:000001">
    <property type="entry name" value="Prospero homeobox protein 1"/>
    <property type="match status" value="1"/>
</dbReference>
<dbReference type="GO" id="GO:0007417">
    <property type="term" value="P:central nervous system development"/>
    <property type="evidence" value="ECO:0007669"/>
    <property type="project" value="UniProtKB-ARBA"/>
</dbReference>
<keyword evidence="6" id="KW-0539">Nucleus</keyword>
<dbReference type="Proteomes" id="UP000522663">
    <property type="component" value="Unassembled WGS sequence"/>
</dbReference>
<dbReference type="PROSITE" id="PS51818">
    <property type="entry name" value="HOMEO_PROSPERO"/>
    <property type="match status" value="1"/>
</dbReference>